<gene>
    <name evidence="1" type="ORF">OAUR00152_LOCUS23217</name>
</gene>
<dbReference type="EMBL" id="HBKQ01033888">
    <property type="protein sequence ID" value="CAE2254625.1"/>
    <property type="molecule type" value="Transcribed_RNA"/>
</dbReference>
<sequence length="99" mass="11203">MTEVKHRNAIFWMNIRRSLHHDTHDATVINPIFSCVIETNGGRATAIRYDNDTAKQGRDSPYHISFACSGFEGLVLAIGRSSRVFELQQTSPERSNQEP</sequence>
<name>A0A7S4J7G6_9STRA</name>
<organism evidence="1">
    <name type="scientific">Odontella aurita</name>
    <dbReference type="NCBI Taxonomy" id="265563"/>
    <lineage>
        <taxon>Eukaryota</taxon>
        <taxon>Sar</taxon>
        <taxon>Stramenopiles</taxon>
        <taxon>Ochrophyta</taxon>
        <taxon>Bacillariophyta</taxon>
        <taxon>Mediophyceae</taxon>
        <taxon>Biddulphiophycidae</taxon>
        <taxon>Eupodiscales</taxon>
        <taxon>Odontellaceae</taxon>
        <taxon>Odontella</taxon>
    </lineage>
</organism>
<evidence type="ECO:0000313" key="1">
    <source>
        <dbReference type="EMBL" id="CAE2254625.1"/>
    </source>
</evidence>
<protein>
    <submittedName>
        <fullName evidence="1">Uncharacterized protein</fullName>
    </submittedName>
</protein>
<reference evidence="1" key="1">
    <citation type="submission" date="2021-01" db="EMBL/GenBank/DDBJ databases">
        <authorList>
            <person name="Corre E."/>
            <person name="Pelletier E."/>
            <person name="Niang G."/>
            <person name="Scheremetjew M."/>
            <person name="Finn R."/>
            <person name="Kale V."/>
            <person name="Holt S."/>
            <person name="Cochrane G."/>
            <person name="Meng A."/>
            <person name="Brown T."/>
            <person name="Cohen L."/>
        </authorList>
    </citation>
    <scope>NUCLEOTIDE SEQUENCE</scope>
    <source>
        <strain evidence="1">Isolate 1302-5</strain>
    </source>
</reference>
<proteinExistence type="predicted"/>
<dbReference type="AlphaFoldDB" id="A0A7S4J7G6"/>
<accession>A0A7S4J7G6</accession>